<proteinExistence type="inferred from homology"/>
<dbReference type="Gene3D" id="3.40.50.1820">
    <property type="entry name" value="alpha/beta hydrolase"/>
    <property type="match status" value="1"/>
</dbReference>
<dbReference type="GO" id="GO:0006508">
    <property type="term" value="P:proteolysis"/>
    <property type="evidence" value="ECO:0007669"/>
    <property type="project" value="UniProtKB-KW"/>
</dbReference>
<dbReference type="EMBL" id="MU253766">
    <property type="protein sequence ID" value="KAG9247648.1"/>
    <property type="molecule type" value="Genomic_DNA"/>
</dbReference>
<dbReference type="GO" id="GO:0004185">
    <property type="term" value="F:serine-type carboxypeptidase activity"/>
    <property type="evidence" value="ECO:0007669"/>
    <property type="project" value="InterPro"/>
</dbReference>
<dbReference type="AlphaFoldDB" id="A0A9P8CHV2"/>
<evidence type="ECO:0000256" key="4">
    <source>
        <dbReference type="ARBA" id="ARBA00022729"/>
    </source>
</evidence>
<evidence type="ECO:0000256" key="6">
    <source>
        <dbReference type="ARBA" id="ARBA00023180"/>
    </source>
</evidence>
<protein>
    <submittedName>
        <fullName evidence="7">Carboxypeptidase-like protein S1</fullName>
    </submittedName>
</protein>
<dbReference type="PANTHER" id="PTHR11802">
    <property type="entry name" value="SERINE PROTEASE FAMILY S10 SERINE CARBOXYPEPTIDASE"/>
    <property type="match status" value="1"/>
</dbReference>
<dbReference type="InterPro" id="IPR029058">
    <property type="entry name" value="AB_hydrolase_fold"/>
</dbReference>
<dbReference type="OrthoDB" id="443318at2759"/>
<evidence type="ECO:0000313" key="8">
    <source>
        <dbReference type="Proteomes" id="UP000887226"/>
    </source>
</evidence>
<gene>
    <name evidence="7" type="ORF">BJ878DRAFT_532428</name>
</gene>
<comment type="similarity">
    <text evidence="1">Belongs to the peptidase S10 family.</text>
</comment>
<dbReference type="Pfam" id="PF00450">
    <property type="entry name" value="Peptidase_S10"/>
    <property type="match status" value="1"/>
</dbReference>
<keyword evidence="8" id="KW-1185">Reference proteome</keyword>
<evidence type="ECO:0000256" key="1">
    <source>
        <dbReference type="ARBA" id="ARBA00009431"/>
    </source>
</evidence>
<dbReference type="InterPro" id="IPR001563">
    <property type="entry name" value="Peptidase_S10"/>
</dbReference>
<accession>A0A9P8CHV2</accession>
<dbReference type="GO" id="GO:0000324">
    <property type="term" value="C:fungal-type vacuole"/>
    <property type="evidence" value="ECO:0007669"/>
    <property type="project" value="TreeGrafter"/>
</dbReference>
<comment type="caution">
    <text evidence="7">The sequence shown here is derived from an EMBL/GenBank/DDBJ whole genome shotgun (WGS) entry which is preliminary data.</text>
</comment>
<reference evidence="7" key="1">
    <citation type="journal article" date="2021" name="IMA Fungus">
        <title>Genomic characterization of three marine fungi, including Emericellopsis atlantica sp. nov. with signatures of a generalist lifestyle and marine biomass degradation.</title>
        <authorList>
            <person name="Hagestad O.C."/>
            <person name="Hou L."/>
            <person name="Andersen J.H."/>
            <person name="Hansen E.H."/>
            <person name="Altermark B."/>
            <person name="Li C."/>
            <person name="Kuhnert E."/>
            <person name="Cox R.J."/>
            <person name="Crous P.W."/>
            <person name="Spatafora J.W."/>
            <person name="Lail K."/>
            <person name="Amirebrahimi M."/>
            <person name="Lipzen A."/>
            <person name="Pangilinan J."/>
            <person name="Andreopoulos W."/>
            <person name="Hayes R.D."/>
            <person name="Ng V."/>
            <person name="Grigoriev I.V."/>
            <person name="Jackson S.A."/>
            <person name="Sutton T.D.S."/>
            <person name="Dobson A.D.W."/>
            <person name="Rama T."/>
        </authorList>
    </citation>
    <scope>NUCLEOTIDE SEQUENCE</scope>
    <source>
        <strain evidence="7">TRa3180A</strain>
    </source>
</reference>
<dbReference type="SUPFAM" id="SSF53474">
    <property type="entry name" value="alpha/beta-Hydrolases"/>
    <property type="match status" value="1"/>
</dbReference>
<dbReference type="Proteomes" id="UP000887226">
    <property type="component" value="Unassembled WGS sequence"/>
</dbReference>
<organism evidence="7 8">
    <name type="scientific">Calycina marina</name>
    <dbReference type="NCBI Taxonomy" id="1763456"/>
    <lineage>
        <taxon>Eukaryota</taxon>
        <taxon>Fungi</taxon>
        <taxon>Dikarya</taxon>
        <taxon>Ascomycota</taxon>
        <taxon>Pezizomycotina</taxon>
        <taxon>Leotiomycetes</taxon>
        <taxon>Helotiales</taxon>
        <taxon>Pezizellaceae</taxon>
        <taxon>Calycina</taxon>
    </lineage>
</organism>
<evidence type="ECO:0000256" key="5">
    <source>
        <dbReference type="ARBA" id="ARBA00022801"/>
    </source>
</evidence>
<name>A0A9P8CHV2_9HELO</name>
<keyword evidence="3" id="KW-0645">Protease</keyword>
<sequence>MCDIKNFWVLGFFVTYHLFVRRLLGAVGATPGFPPTPKGATTFKSKYHEEITIAYKETTPGVKRYSGYVHLPPGLSSNVFGAEQFSPLNTSYQSQTQIFLVFEARKDPHNAPLSIWLDGGPGSSLMYGLLTENGPCFIGTDSNSTYLNPWSWNNEVNMLYIDQPTQTGFPYDFPINITANIELSAVGRRTSCPSSRLRLPMACPRQTTHYSKGTTGSQFSNGTKNTTQYAAHAIWNFSQIWFSDIVNLWTESYRGHYDL</sequence>
<dbReference type="PANTHER" id="PTHR11802:SF189">
    <property type="entry name" value="CARBOXYPEPTIDASE"/>
    <property type="match status" value="1"/>
</dbReference>
<keyword evidence="5" id="KW-0378">Hydrolase</keyword>
<keyword evidence="4" id="KW-0732">Signal</keyword>
<keyword evidence="6" id="KW-0325">Glycoprotein</keyword>
<keyword evidence="2 7" id="KW-0121">Carboxypeptidase</keyword>
<evidence type="ECO:0000256" key="2">
    <source>
        <dbReference type="ARBA" id="ARBA00022645"/>
    </source>
</evidence>
<evidence type="ECO:0000313" key="7">
    <source>
        <dbReference type="EMBL" id="KAG9247648.1"/>
    </source>
</evidence>
<evidence type="ECO:0000256" key="3">
    <source>
        <dbReference type="ARBA" id="ARBA00022670"/>
    </source>
</evidence>